<dbReference type="InterPro" id="IPR010829">
    <property type="entry name" value="Cerato-platanin"/>
</dbReference>
<dbReference type="RefSeq" id="XP_013951316.1">
    <property type="nucleotide sequence ID" value="XM_014095841.1"/>
</dbReference>
<comment type="caution">
    <text evidence="5">The sequence shown here is derived from an EMBL/GenBank/DDBJ whole genome shotgun (WGS) entry which is preliminary data.</text>
</comment>
<dbReference type="InterPro" id="IPR036908">
    <property type="entry name" value="RlpA-like_sf"/>
</dbReference>
<evidence type="ECO:0000256" key="3">
    <source>
        <dbReference type="ARBA" id="ARBA00022525"/>
    </source>
</evidence>
<dbReference type="PANTHER" id="PTHR38850:SF2">
    <property type="entry name" value="CERATO-PLATANIN"/>
    <property type="match status" value="1"/>
</dbReference>
<name>G9N802_HYPVG</name>
<dbReference type="Proteomes" id="UP000007115">
    <property type="component" value="Unassembled WGS sequence"/>
</dbReference>
<dbReference type="VEuPathDB" id="FungiDB:TRIVIDRAFT_41674"/>
<evidence type="ECO:0008006" key="7">
    <source>
        <dbReference type="Google" id="ProtNLM"/>
    </source>
</evidence>
<keyword evidence="6" id="KW-1185">Reference proteome</keyword>
<dbReference type="STRING" id="413071.G9N802"/>
<evidence type="ECO:0000256" key="4">
    <source>
        <dbReference type="SAM" id="SignalP"/>
    </source>
</evidence>
<dbReference type="Gene3D" id="2.40.40.10">
    <property type="entry name" value="RlpA-like domain"/>
    <property type="match status" value="1"/>
</dbReference>
<evidence type="ECO:0000313" key="6">
    <source>
        <dbReference type="Proteomes" id="UP000007115"/>
    </source>
</evidence>
<dbReference type="PANTHER" id="PTHR38850">
    <property type="entry name" value="CERATO-PLATANIN"/>
    <property type="match status" value="1"/>
</dbReference>
<feature type="signal peptide" evidence="4">
    <location>
        <begin position="1"/>
        <end position="20"/>
    </location>
</feature>
<comment type="similarity">
    <text evidence="2">Belongs to the cerato-platanin family.</text>
</comment>
<dbReference type="GO" id="GO:0005576">
    <property type="term" value="C:extracellular region"/>
    <property type="evidence" value="ECO:0007669"/>
    <property type="project" value="UniProtKB-SubCell"/>
</dbReference>
<comment type="subcellular location">
    <subcellularLocation>
        <location evidence="1">Secreted</location>
    </subcellularLocation>
</comment>
<proteinExistence type="inferred from homology"/>
<protein>
    <recommendedName>
        <fullName evidence="7">Cerato-platanin</fullName>
    </recommendedName>
</protein>
<organism evidence="5 6">
    <name type="scientific">Hypocrea virens (strain Gv29-8 / FGSC 10586)</name>
    <name type="common">Gliocladium virens</name>
    <name type="synonym">Trichoderma virens</name>
    <dbReference type="NCBI Taxonomy" id="413071"/>
    <lineage>
        <taxon>Eukaryota</taxon>
        <taxon>Fungi</taxon>
        <taxon>Dikarya</taxon>
        <taxon>Ascomycota</taxon>
        <taxon>Pezizomycotina</taxon>
        <taxon>Sordariomycetes</taxon>
        <taxon>Hypocreomycetidae</taxon>
        <taxon>Hypocreales</taxon>
        <taxon>Hypocreaceae</taxon>
        <taxon>Trichoderma</taxon>
    </lineage>
</organism>
<gene>
    <name evidence="5" type="ORF">TRIVIDRAFT_41674</name>
</gene>
<reference evidence="5 6" key="1">
    <citation type="journal article" date="2011" name="Genome Biol.">
        <title>Comparative genome sequence analysis underscores mycoparasitism as the ancestral life style of Trichoderma.</title>
        <authorList>
            <person name="Kubicek C.P."/>
            <person name="Herrera-Estrella A."/>
            <person name="Seidl-Seiboth V."/>
            <person name="Martinez D.A."/>
            <person name="Druzhinina I.S."/>
            <person name="Thon M."/>
            <person name="Zeilinger S."/>
            <person name="Casas-Flores S."/>
            <person name="Horwitz B.A."/>
            <person name="Mukherjee P.K."/>
            <person name="Mukherjee M."/>
            <person name="Kredics L."/>
            <person name="Alcaraz L.D."/>
            <person name="Aerts A."/>
            <person name="Antal Z."/>
            <person name="Atanasova L."/>
            <person name="Cervantes-Badillo M.G."/>
            <person name="Challacombe J."/>
            <person name="Chertkov O."/>
            <person name="McCluskey K."/>
            <person name="Coulpier F."/>
            <person name="Deshpande N."/>
            <person name="von Doehren H."/>
            <person name="Ebbole D.J."/>
            <person name="Esquivel-Naranjo E.U."/>
            <person name="Fekete E."/>
            <person name="Flipphi M."/>
            <person name="Glaser F."/>
            <person name="Gomez-Rodriguez E.Y."/>
            <person name="Gruber S."/>
            <person name="Han C."/>
            <person name="Henrissat B."/>
            <person name="Hermosa R."/>
            <person name="Hernandez-Onate M."/>
            <person name="Karaffa L."/>
            <person name="Kosti I."/>
            <person name="Le Crom S."/>
            <person name="Lindquist E."/>
            <person name="Lucas S."/>
            <person name="Luebeck M."/>
            <person name="Luebeck P.S."/>
            <person name="Margeot A."/>
            <person name="Metz B."/>
            <person name="Misra M."/>
            <person name="Nevalainen H."/>
            <person name="Omann M."/>
            <person name="Packer N."/>
            <person name="Perrone G."/>
            <person name="Uresti-Rivera E.E."/>
            <person name="Salamov A."/>
            <person name="Schmoll M."/>
            <person name="Seiboth B."/>
            <person name="Shapiro H."/>
            <person name="Sukno S."/>
            <person name="Tamayo-Ramos J.A."/>
            <person name="Tisch D."/>
            <person name="Wiest A."/>
            <person name="Wilkinson H.H."/>
            <person name="Zhang M."/>
            <person name="Coutinho P.M."/>
            <person name="Kenerley C.M."/>
            <person name="Monte E."/>
            <person name="Baker S.E."/>
            <person name="Grigoriev I.V."/>
        </authorList>
    </citation>
    <scope>NUCLEOTIDE SEQUENCE [LARGE SCALE GENOMIC DNA]</scope>
    <source>
        <strain evidence="6">Gv29-8 / FGSC 10586</strain>
    </source>
</reference>
<dbReference type="Pfam" id="PF07249">
    <property type="entry name" value="Cerato-platanin"/>
    <property type="match status" value="1"/>
</dbReference>
<dbReference type="eggNOG" id="ENOG502SHQD">
    <property type="taxonomic scope" value="Eukaryota"/>
</dbReference>
<evidence type="ECO:0000256" key="2">
    <source>
        <dbReference type="ARBA" id="ARBA00010421"/>
    </source>
</evidence>
<dbReference type="GeneID" id="25794022"/>
<dbReference type="InParanoid" id="G9N802"/>
<dbReference type="HOGENOM" id="CLU_083928_1_0_1"/>
<dbReference type="OrthoDB" id="5370830at2759"/>
<evidence type="ECO:0000313" key="5">
    <source>
        <dbReference type="EMBL" id="EHK17114.1"/>
    </source>
</evidence>
<dbReference type="OMA" id="WVAKNYE"/>
<dbReference type="EMBL" id="ABDF02000089">
    <property type="protein sequence ID" value="EHK17114.1"/>
    <property type="molecule type" value="Genomic_DNA"/>
</dbReference>
<dbReference type="AlphaFoldDB" id="G9N802"/>
<keyword evidence="4" id="KW-0732">Signal</keyword>
<evidence type="ECO:0000256" key="1">
    <source>
        <dbReference type="ARBA" id="ARBA00004613"/>
    </source>
</evidence>
<sequence length="219" mass="23424">MPSFLSIVGLAAAAASSVSAGVLPRANTASVTPHEQYSSSVGVLGCLINTNRVAYWPSSVDCNNICVELTYQGRSLTVLKIDQSGGAYDISYDAWNQLIFGQPATVQPQQGGGVSVQWQYVDNSRCSDLLHNGKLPLSAANSMNYVASCLNQPNSWVAKNYELINLLDPVCHWGWNEVCNLNLKVSNQASCPHQLGDPHPSGLTVNNIQYGTGKIVAAL</sequence>
<feature type="chain" id="PRO_5003524651" description="Cerato-platanin" evidence="4">
    <location>
        <begin position="21"/>
        <end position="219"/>
    </location>
</feature>
<accession>G9N802</accession>
<keyword evidence="3" id="KW-0964">Secreted</keyword>